<feature type="domain" description="Acyl-ACP thioesterase-like C-terminal" evidence="2">
    <location>
        <begin position="164"/>
        <end position="229"/>
    </location>
</feature>
<organism evidence="3 4">
    <name type="scientific">Dolosicoccus paucivorans</name>
    <dbReference type="NCBI Taxonomy" id="84521"/>
    <lineage>
        <taxon>Bacteria</taxon>
        <taxon>Bacillati</taxon>
        <taxon>Bacillota</taxon>
        <taxon>Bacilli</taxon>
        <taxon>Lactobacillales</taxon>
        <taxon>Aerococcaceae</taxon>
        <taxon>Dolosicoccus</taxon>
    </lineage>
</organism>
<dbReference type="InterPro" id="IPR002864">
    <property type="entry name" value="Acyl-ACP_thioesterase_NHD"/>
</dbReference>
<dbReference type="AlphaFoldDB" id="A0A2N6SNC6"/>
<evidence type="ECO:0000313" key="3">
    <source>
        <dbReference type="EMBL" id="PMC58577.1"/>
    </source>
</evidence>
<dbReference type="RefSeq" id="WP_102227629.1">
    <property type="nucleotide sequence ID" value="NZ_PNFY01000011.1"/>
</dbReference>
<dbReference type="STRING" id="84521.SAMN04487994_10483"/>
<comment type="caution">
    <text evidence="3">The sequence shown here is derived from an EMBL/GenBank/DDBJ whole genome shotgun (WGS) entry which is preliminary data.</text>
</comment>
<dbReference type="Pfam" id="PF20791">
    <property type="entry name" value="Acyl-ACP_TE_C"/>
    <property type="match status" value="1"/>
</dbReference>
<dbReference type="GO" id="GO:0006633">
    <property type="term" value="P:fatty acid biosynthetic process"/>
    <property type="evidence" value="ECO:0007669"/>
    <property type="project" value="InterPro"/>
</dbReference>
<feature type="domain" description="Acyl-ACP thioesterase N-terminal hotdog" evidence="1">
    <location>
        <begin position="32"/>
        <end position="122"/>
    </location>
</feature>
<sequence length="243" mass="28462">METLTLYQAVYPIDEGLNCDQLFSRFVGWGIQTSSKHDQYLRQQLNQEFLEPNQSWVITQNQLCKEGSFDATAEVTVTTRVTQANRFFIQRFYEYFQHDERIATMTTQFVAIDLRTRRLARLNAIQKSLKDVIDPEYKRTLPQLNAKPQEQVGYQFEPVIEDGDIDVNNHVNNLIYLRWALDDAKQRGQNLEGIQQIDIKYSQELMADDQVTIDVQETDNITEYFIYKQKDQPLAAYIQLTGN</sequence>
<dbReference type="SUPFAM" id="SSF54637">
    <property type="entry name" value="Thioesterase/thiol ester dehydrase-isomerase"/>
    <property type="match status" value="2"/>
</dbReference>
<dbReference type="Gene3D" id="3.10.129.10">
    <property type="entry name" value="Hotdog Thioesterase"/>
    <property type="match status" value="1"/>
</dbReference>
<evidence type="ECO:0008006" key="5">
    <source>
        <dbReference type="Google" id="ProtNLM"/>
    </source>
</evidence>
<dbReference type="GO" id="GO:0016790">
    <property type="term" value="F:thiolester hydrolase activity"/>
    <property type="evidence" value="ECO:0007669"/>
    <property type="project" value="InterPro"/>
</dbReference>
<dbReference type="InterPro" id="IPR049427">
    <property type="entry name" value="Acyl-ACP_TE_C"/>
</dbReference>
<protein>
    <recommendedName>
        <fullName evidence="5">Acyl-ACP thioesterase</fullName>
    </recommendedName>
</protein>
<evidence type="ECO:0000259" key="1">
    <source>
        <dbReference type="Pfam" id="PF01643"/>
    </source>
</evidence>
<dbReference type="Proteomes" id="UP000235682">
    <property type="component" value="Unassembled WGS sequence"/>
</dbReference>
<gene>
    <name evidence="3" type="ORF">CJ205_03495</name>
</gene>
<name>A0A2N6SNC6_9LACT</name>
<proteinExistence type="predicted"/>
<reference evidence="3 4" key="1">
    <citation type="submission" date="2017-09" db="EMBL/GenBank/DDBJ databases">
        <title>Bacterial strain isolated from the female urinary microbiota.</title>
        <authorList>
            <person name="Thomas-White K."/>
            <person name="Kumar N."/>
            <person name="Forster S."/>
            <person name="Putonti C."/>
            <person name="Lawley T."/>
            <person name="Wolfe A.J."/>
        </authorList>
    </citation>
    <scope>NUCLEOTIDE SEQUENCE [LARGE SCALE GENOMIC DNA]</scope>
    <source>
        <strain evidence="3 4">UMB0852</strain>
    </source>
</reference>
<evidence type="ECO:0000313" key="4">
    <source>
        <dbReference type="Proteomes" id="UP000235682"/>
    </source>
</evidence>
<dbReference type="EMBL" id="PNHE01000010">
    <property type="protein sequence ID" value="PMC58577.1"/>
    <property type="molecule type" value="Genomic_DNA"/>
</dbReference>
<keyword evidence="4" id="KW-1185">Reference proteome</keyword>
<dbReference type="OrthoDB" id="9801517at2"/>
<accession>A0A2N6SNC6</accession>
<dbReference type="Pfam" id="PF01643">
    <property type="entry name" value="Acyl-ACP_TE"/>
    <property type="match status" value="1"/>
</dbReference>
<evidence type="ECO:0000259" key="2">
    <source>
        <dbReference type="Pfam" id="PF20791"/>
    </source>
</evidence>
<dbReference type="InterPro" id="IPR029069">
    <property type="entry name" value="HotDog_dom_sf"/>
</dbReference>